<accession>A0ABS2PTL8</accession>
<dbReference type="RefSeq" id="WP_205009552.1">
    <property type="nucleotide sequence ID" value="NZ_JAFBEH010000017.1"/>
</dbReference>
<comment type="subcellular location">
    <subcellularLocation>
        <location evidence="1">Membrane</location>
        <topology evidence="1">Multi-pass membrane protein</topology>
    </subcellularLocation>
</comment>
<dbReference type="InterPro" id="IPR003825">
    <property type="entry name" value="Colicin-V_CvpA"/>
</dbReference>
<protein>
    <submittedName>
        <fullName evidence="6">Membrane protein required for colicin V production</fullName>
    </submittedName>
</protein>
<reference evidence="6 7" key="1">
    <citation type="submission" date="2021-01" db="EMBL/GenBank/DDBJ databases">
        <title>Genomic Encyclopedia of Type Strains, Phase IV (KMG-IV): sequencing the most valuable type-strain genomes for metagenomic binning, comparative biology and taxonomic classification.</title>
        <authorList>
            <person name="Goeker M."/>
        </authorList>
    </citation>
    <scope>NUCLEOTIDE SEQUENCE [LARGE SCALE GENOMIC DNA]</scope>
    <source>
        <strain evidence="6 7">DSM 27382</strain>
    </source>
</reference>
<organism evidence="6 7">
    <name type="scientific">Streptococcus loxodontisalivarius</name>
    <dbReference type="NCBI Taxonomy" id="1349415"/>
    <lineage>
        <taxon>Bacteria</taxon>
        <taxon>Bacillati</taxon>
        <taxon>Bacillota</taxon>
        <taxon>Bacilli</taxon>
        <taxon>Lactobacillales</taxon>
        <taxon>Streptococcaceae</taxon>
        <taxon>Streptococcus</taxon>
    </lineage>
</organism>
<dbReference type="Pfam" id="PF02674">
    <property type="entry name" value="Colicin_V"/>
    <property type="match status" value="1"/>
</dbReference>
<dbReference type="Proteomes" id="UP000697472">
    <property type="component" value="Unassembled WGS sequence"/>
</dbReference>
<keyword evidence="3 5" id="KW-1133">Transmembrane helix</keyword>
<name>A0ABS2PTL8_9STRE</name>
<evidence type="ECO:0000256" key="5">
    <source>
        <dbReference type="SAM" id="Phobius"/>
    </source>
</evidence>
<evidence type="ECO:0000256" key="1">
    <source>
        <dbReference type="ARBA" id="ARBA00004141"/>
    </source>
</evidence>
<evidence type="ECO:0000256" key="2">
    <source>
        <dbReference type="ARBA" id="ARBA00022692"/>
    </source>
</evidence>
<dbReference type="PANTHER" id="PTHR37306:SF1">
    <property type="entry name" value="COLICIN V PRODUCTION PROTEIN"/>
    <property type="match status" value="1"/>
</dbReference>
<evidence type="ECO:0000256" key="4">
    <source>
        <dbReference type="ARBA" id="ARBA00023136"/>
    </source>
</evidence>
<sequence length="179" mass="20409">MISLLIILVLAWTFYLGYSRGIILQTYYSLASLISLALATANYKGLSKVLFMWIPYSNAAEGTTVNYYQNVNIFELDKVYYYGVAFFALYLLSYLVFRFLGILIHFFNLERFDSFVTHSIAGIMALLVASFSILMILMIFAAVPYVSLQNYLADDLLANAFIRHYPILSSYLNGLWTIG</sequence>
<comment type="caution">
    <text evidence="6">The sequence shown here is derived from an EMBL/GenBank/DDBJ whole genome shotgun (WGS) entry which is preliminary data.</text>
</comment>
<keyword evidence="2 5" id="KW-0812">Transmembrane</keyword>
<proteinExistence type="predicted"/>
<gene>
    <name evidence="6" type="ORF">JOC28_001009</name>
</gene>
<feature type="transmembrane region" description="Helical" evidence="5">
    <location>
        <begin position="119"/>
        <end position="146"/>
    </location>
</feature>
<evidence type="ECO:0000313" key="6">
    <source>
        <dbReference type="EMBL" id="MBM7642712.1"/>
    </source>
</evidence>
<feature type="transmembrane region" description="Helical" evidence="5">
    <location>
        <begin position="79"/>
        <end position="107"/>
    </location>
</feature>
<dbReference type="EMBL" id="JAFBEH010000017">
    <property type="protein sequence ID" value="MBM7642712.1"/>
    <property type="molecule type" value="Genomic_DNA"/>
</dbReference>
<keyword evidence="4 5" id="KW-0472">Membrane</keyword>
<dbReference type="PANTHER" id="PTHR37306">
    <property type="entry name" value="COLICIN V PRODUCTION PROTEIN"/>
    <property type="match status" value="1"/>
</dbReference>
<evidence type="ECO:0000256" key="3">
    <source>
        <dbReference type="ARBA" id="ARBA00022989"/>
    </source>
</evidence>
<keyword evidence="7" id="KW-1185">Reference proteome</keyword>
<evidence type="ECO:0000313" key="7">
    <source>
        <dbReference type="Proteomes" id="UP000697472"/>
    </source>
</evidence>